<dbReference type="InterPro" id="IPR036397">
    <property type="entry name" value="RNaseH_sf"/>
</dbReference>
<keyword evidence="4" id="KW-1185">Reference proteome</keyword>
<evidence type="ECO:0000256" key="1">
    <source>
        <dbReference type="SAM" id="MobiDB-lite"/>
    </source>
</evidence>
<protein>
    <submittedName>
        <fullName evidence="3">Integrase</fullName>
    </submittedName>
</protein>
<dbReference type="KEGG" id="sacz:AOT14_19060"/>
<evidence type="ECO:0000313" key="3">
    <source>
        <dbReference type="EMBL" id="ALJ28283.1"/>
    </source>
</evidence>
<dbReference type="EMBL" id="CP012900">
    <property type="protein sequence ID" value="ALJ28283.1"/>
    <property type="molecule type" value="Genomic_DNA"/>
</dbReference>
<dbReference type="AlphaFoldDB" id="A0A0S1AZZ5"/>
<dbReference type="PROSITE" id="PS50994">
    <property type="entry name" value="INTEGRASE"/>
    <property type="match status" value="1"/>
</dbReference>
<gene>
    <name evidence="3" type="ORF">AOT14_19060</name>
</gene>
<dbReference type="InterPro" id="IPR001584">
    <property type="entry name" value="Integrase_cat-core"/>
</dbReference>
<name>A0A0S1AZZ5_9GAMM</name>
<feature type="region of interest" description="Disordered" evidence="1">
    <location>
        <begin position="586"/>
        <end position="617"/>
    </location>
</feature>
<dbReference type="Gene3D" id="3.30.420.10">
    <property type="entry name" value="Ribonuclease H-like superfamily/Ribonuclease H"/>
    <property type="match status" value="1"/>
</dbReference>
<dbReference type="PATRIC" id="fig|128780.6.peg.1915"/>
<reference evidence="3 4" key="1">
    <citation type="journal article" date="2015" name="Genome Announc.">
        <title>Complete Genome Sequencing of Stenotrophomonas acidaminiphila ZAC14D2_NAIMI4_2, a Multidrug-Resistant Strain Isolated from Sediments of a Polluted River in Mexico, Uncovers New Antibiotic Resistance Genes and a Novel Class-II Lasso Peptide Biosynthesis Gene Cluster.</title>
        <authorList>
            <person name="Vinuesa P."/>
            <person name="Ochoa-Sanchez L.E."/>
        </authorList>
    </citation>
    <scope>NUCLEOTIDE SEQUENCE [LARGE SCALE GENOMIC DNA]</scope>
    <source>
        <strain evidence="3 4">ZAC14D2_NAIMI4_2</strain>
    </source>
</reference>
<dbReference type="GO" id="GO:0015074">
    <property type="term" value="P:DNA integration"/>
    <property type="evidence" value="ECO:0007669"/>
    <property type="project" value="InterPro"/>
</dbReference>
<dbReference type="Proteomes" id="UP000061010">
    <property type="component" value="Chromosome"/>
</dbReference>
<evidence type="ECO:0000313" key="4">
    <source>
        <dbReference type="Proteomes" id="UP000061010"/>
    </source>
</evidence>
<evidence type="ECO:0000259" key="2">
    <source>
        <dbReference type="PROSITE" id="PS50994"/>
    </source>
</evidence>
<dbReference type="InterPro" id="IPR012337">
    <property type="entry name" value="RNaseH-like_sf"/>
</dbReference>
<dbReference type="GO" id="GO:0003676">
    <property type="term" value="F:nucleic acid binding"/>
    <property type="evidence" value="ECO:0007669"/>
    <property type="project" value="InterPro"/>
</dbReference>
<dbReference type="SUPFAM" id="SSF53098">
    <property type="entry name" value="Ribonuclease H-like"/>
    <property type="match status" value="1"/>
</dbReference>
<accession>A0A0S1AZZ5</accession>
<proteinExistence type="predicted"/>
<sequence>MSVAERLAVAPELRDTTRWDRPRESDIPKDHIEEYRRRKMAVTAYLNGTSFATIKKNHGYAKSQIYRMLGRCLTARPNGTIYGFHALIPGVSIAPYRRKSPVNPELAAQTKGLAGAFMQLMAEHESLYRYVEKYALNSGGKSAATVAKAIRAEFLKKCAKVRAPNQYPFNTDDQGARALVRFIDRMREEHYATKNGNEDEGVGAFESPLTAQPSGAQQLRPFEEAEHDGHNGDFYFVIKTHGRRGEWIYTTPMRLWLLILIDRASRAILGYAYRLGSTNYPAISVMRSFVHAMTPWKPKILTLPHLAYKEGAGFPSGVAPRARGRMVDLVCFDGAKANTAKVTMRGLTTVLGATINYGRVRFPIARPFIERLNQTLETHGFRRLPIGFNPKGSKEERERALKAASEHAVTSDELDQMIDVMLANYNADPHEDLVNRSPNEYIRMWDSQTASPLRRIENPEELAQRLLRVEYIKTIRGGGESNRPPYIELWSARYTNDVLRKMTDSISKKVRIVVDVDGDIRLIRAYLRKGNKELALGILKAGPPWHLTPHTLEQRQMVRRANKLKKLVVKPGTDMMQTFKELRQREAQERKSATNQLVKAGRIAEPQMPSRERDAKARVAKSAWIKLR</sequence>
<organism evidence="3 4">
    <name type="scientific">Stenotrophomonas acidaminiphila</name>
    <dbReference type="NCBI Taxonomy" id="128780"/>
    <lineage>
        <taxon>Bacteria</taxon>
        <taxon>Pseudomonadati</taxon>
        <taxon>Pseudomonadota</taxon>
        <taxon>Gammaproteobacteria</taxon>
        <taxon>Lysobacterales</taxon>
        <taxon>Lysobacteraceae</taxon>
        <taxon>Stenotrophomonas</taxon>
    </lineage>
</organism>
<feature type="domain" description="Integrase catalytic" evidence="2">
    <location>
        <begin position="217"/>
        <end position="446"/>
    </location>
</feature>